<dbReference type="STRING" id="1792845.BC343_01195"/>
<dbReference type="AlphaFoldDB" id="A0A1S9PMD0"/>
<evidence type="ECO:0000313" key="3">
    <source>
        <dbReference type="Proteomes" id="UP000189739"/>
    </source>
</evidence>
<evidence type="ECO:0000259" key="1">
    <source>
        <dbReference type="Pfam" id="PF24722"/>
    </source>
</evidence>
<dbReference type="EMBL" id="MBTF01000001">
    <property type="protein sequence ID" value="OOQ61718.1"/>
    <property type="molecule type" value="Genomic_DNA"/>
</dbReference>
<name>A0A1S9PMD0_9SPHI</name>
<dbReference type="Pfam" id="PF24722">
    <property type="entry name" value="DUF7674"/>
    <property type="match status" value="1"/>
</dbReference>
<proteinExistence type="predicted"/>
<keyword evidence="3" id="KW-1185">Reference proteome</keyword>
<feature type="domain" description="DUF7674" evidence="1">
    <location>
        <begin position="13"/>
        <end position="113"/>
    </location>
</feature>
<gene>
    <name evidence="2" type="ORF">BC343_01195</name>
</gene>
<dbReference type="Proteomes" id="UP000189739">
    <property type="component" value="Unassembled WGS sequence"/>
</dbReference>
<protein>
    <recommendedName>
        <fullName evidence="1">DUF7674 domain-containing protein</fullName>
    </recommendedName>
</protein>
<sequence length="131" mass="15214">MLNTNQFLILYGEAFPELEGEIFDNDYRGLLPLQVGLLGSHINYYIKSGMLKEVKRVFIFFEQMMPQVNSEVENALVVSFLEHVKMDGDNENEIAARKLLAPQYLQLWKSLRQVMLPPKTPPGKTKTKRRR</sequence>
<comment type="caution">
    <text evidence="2">The sequence shown here is derived from an EMBL/GenBank/DDBJ whole genome shotgun (WGS) entry which is preliminary data.</text>
</comment>
<evidence type="ECO:0000313" key="2">
    <source>
        <dbReference type="EMBL" id="OOQ61718.1"/>
    </source>
</evidence>
<organism evidence="2 3">
    <name type="scientific">Mucilaginibacter pedocola</name>
    <dbReference type="NCBI Taxonomy" id="1792845"/>
    <lineage>
        <taxon>Bacteria</taxon>
        <taxon>Pseudomonadati</taxon>
        <taxon>Bacteroidota</taxon>
        <taxon>Sphingobacteriia</taxon>
        <taxon>Sphingobacteriales</taxon>
        <taxon>Sphingobacteriaceae</taxon>
        <taxon>Mucilaginibacter</taxon>
    </lineage>
</organism>
<accession>A0A1S9PMD0</accession>
<reference evidence="2 3" key="1">
    <citation type="submission" date="2016-07" db="EMBL/GenBank/DDBJ databases">
        <title>Genomic analysis of zinc-resistant bacterium Mucilaginibacter pedocola TBZ30.</title>
        <authorList>
            <person name="Huang J."/>
            <person name="Tang J."/>
        </authorList>
    </citation>
    <scope>NUCLEOTIDE SEQUENCE [LARGE SCALE GENOMIC DNA]</scope>
    <source>
        <strain evidence="2 3">TBZ30</strain>
    </source>
</reference>
<dbReference type="InterPro" id="IPR056091">
    <property type="entry name" value="DUF7674"/>
</dbReference>